<feature type="transmembrane region" description="Helical" evidence="1">
    <location>
        <begin position="234"/>
        <end position="255"/>
    </location>
</feature>
<sequence length="346" mass="36475">MTARPERGYRRLLWAYPRAYRDGHGAEIVATLLDMAEAGHGRPNAAQKLHLVYCGLRQRFRLPTGRPYAWAAAVLAAVALGAFGAVGGTWLGWQTAAEVPSDRELRALTVAMTGLPGDAALYAEPSAMKGPNRLVRADGTGTYAATRIRAALAAAGWRITSFQERRGATLAFADDDITEVRIPTVFVTYTATRGGLKLRGDGSVVTGGADRGLAGQASYGTQVWPREAVAVRPLTIAGLLAGALAGWLLAAALAYRLRGCARPRRQAATALSTLALAAAAVPGYALYRDAYQVMVYDHGSPNPYIVYSPSDQLPVLPGTVIGLLAVAAALVVVRARREPPAVSVTG</sequence>
<gene>
    <name evidence="2" type="ORF">Ani05nite_48390</name>
</gene>
<keyword evidence="3" id="KW-1185">Reference proteome</keyword>
<dbReference type="EMBL" id="BOMQ01000057">
    <property type="protein sequence ID" value="GIE51305.1"/>
    <property type="molecule type" value="Genomic_DNA"/>
</dbReference>
<organism evidence="2 3">
    <name type="scientific">Actinoplanes nipponensis</name>
    <dbReference type="NCBI Taxonomy" id="135950"/>
    <lineage>
        <taxon>Bacteria</taxon>
        <taxon>Bacillati</taxon>
        <taxon>Actinomycetota</taxon>
        <taxon>Actinomycetes</taxon>
        <taxon>Micromonosporales</taxon>
        <taxon>Micromonosporaceae</taxon>
        <taxon>Actinoplanes</taxon>
    </lineage>
</organism>
<evidence type="ECO:0000313" key="3">
    <source>
        <dbReference type="Proteomes" id="UP000647172"/>
    </source>
</evidence>
<feature type="transmembrane region" description="Helical" evidence="1">
    <location>
        <begin position="315"/>
        <end position="333"/>
    </location>
</feature>
<protein>
    <submittedName>
        <fullName evidence="2">Uncharacterized protein</fullName>
    </submittedName>
</protein>
<evidence type="ECO:0000313" key="2">
    <source>
        <dbReference type="EMBL" id="GIE51305.1"/>
    </source>
</evidence>
<feature type="transmembrane region" description="Helical" evidence="1">
    <location>
        <begin position="267"/>
        <end position="287"/>
    </location>
</feature>
<dbReference type="Proteomes" id="UP000647172">
    <property type="component" value="Unassembled WGS sequence"/>
</dbReference>
<dbReference type="AlphaFoldDB" id="A0A919MVM0"/>
<name>A0A919MVM0_9ACTN</name>
<feature type="transmembrane region" description="Helical" evidence="1">
    <location>
        <begin position="68"/>
        <end position="93"/>
    </location>
</feature>
<keyword evidence="1" id="KW-0472">Membrane</keyword>
<evidence type="ECO:0000256" key="1">
    <source>
        <dbReference type="SAM" id="Phobius"/>
    </source>
</evidence>
<dbReference type="RefSeq" id="WP_203771722.1">
    <property type="nucleotide sequence ID" value="NZ_BAAAYJ010000051.1"/>
</dbReference>
<keyword evidence="1" id="KW-1133">Transmembrane helix</keyword>
<accession>A0A919MVM0</accession>
<comment type="caution">
    <text evidence="2">The sequence shown here is derived from an EMBL/GenBank/DDBJ whole genome shotgun (WGS) entry which is preliminary data.</text>
</comment>
<proteinExistence type="predicted"/>
<keyword evidence="1" id="KW-0812">Transmembrane</keyword>
<reference evidence="2" key="1">
    <citation type="submission" date="2021-01" db="EMBL/GenBank/DDBJ databases">
        <title>Whole genome shotgun sequence of Actinoplanes nipponensis NBRC 14063.</title>
        <authorList>
            <person name="Komaki H."/>
            <person name="Tamura T."/>
        </authorList>
    </citation>
    <scope>NUCLEOTIDE SEQUENCE</scope>
    <source>
        <strain evidence="2">NBRC 14063</strain>
    </source>
</reference>